<protein>
    <submittedName>
        <fullName evidence="3">VanW family protein</fullName>
    </submittedName>
</protein>
<dbReference type="PROSITE" id="PS51257">
    <property type="entry name" value="PROKAR_LIPOPROTEIN"/>
    <property type="match status" value="1"/>
</dbReference>
<dbReference type="Proteomes" id="UP001281656">
    <property type="component" value="Unassembled WGS sequence"/>
</dbReference>
<feature type="compositionally biased region" description="Polar residues" evidence="1">
    <location>
        <begin position="28"/>
        <end position="57"/>
    </location>
</feature>
<dbReference type="PANTHER" id="PTHR35788:SF1">
    <property type="entry name" value="EXPORTED PROTEIN"/>
    <property type="match status" value="1"/>
</dbReference>
<name>A0ABU4JRC5_9CLOT</name>
<gene>
    <name evidence="3" type="ORF">P8V03_05005</name>
</gene>
<dbReference type="EMBL" id="JARUJP010000004">
    <property type="protein sequence ID" value="MDW8800511.1"/>
    <property type="molecule type" value="Genomic_DNA"/>
</dbReference>
<dbReference type="PANTHER" id="PTHR35788">
    <property type="entry name" value="EXPORTED PROTEIN-RELATED"/>
    <property type="match status" value="1"/>
</dbReference>
<feature type="chain" id="PRO_5045921454" evidence="2">
    <location>
        <begin position="26"/>
        <end position="240"/>
    </location>
</feature>
<keyword evidence="2" id="KW-0732">Signal</keyword>
<dbReference type="InterPro" id="IPR007391">
    <property type="entry name" value="Vancomycin_resist_VanW"/>
</dbReference>
<dbReference type="Pfam" id="PF04294">
    <property type="entry name" value="VanW"/>
    <property type="match status" value="1"/>
</dbReference>
<keyword evidence="4" id="KW-1185">Reference proteome</keyword>
<feature type="region of interest" description="Disordered" evidence="1">
    <location>
        <begin position="28"/>
        <end position="91"/>
    </location>
</feature>
<accession>A0ABU4JRC5</accession>
<comment type="caution">
    <text evidence="3">The sequence shown here is derived from an EMBL/GenBank/DDBJ whole genome shotgun (WGS) entry which is preliminary data.</text>
</comment>
<feature type="signal peptide" evidence="2">
    <location>
        <begin position="1"/>
        <end position="25"/>
    </location>
</feature>
<evidence type="ECO:0000313" key="3">
    <source>
        <dbReference type="EMBL" id="MDW8800511.1"/>
    </source>
</evidence>
<organism evidence="3 4">
    <name type="scientific">Clostridium tanneri</name>
    <dbReference type="NCBI Taxonomy" id="3037988"/>
    <lineage>
        <taxon>Bacteria</taxon>
        <taxon>Bacillati</taxon>
        <taxon>Bacillota</taxon>
        <taxon>Clostridia</taxon>
        <taxon>Eubacteriales</taxon>
        <taxon>Clostridiaceae</taxon>
        <taxon>Clostridium</taxon>
    </lineage>
</organism>
<reference evidence="3 4" key="1">
    <citation type="submission" date="2023-04" db="EMBL/GenBank/DDBJ databases">
        <title>Clostridium tannerae sp. nov., isolated from the fecal material of an alpaca.</title>
        <authorList>
            <person name="Miller S."/>
            <person name="Hendry M."/>
            <person name="King J."/>
            <person name="Sankaranarayanan K."/>
            <person name="Lawson P.A."/>
        </authorList>
    </citation>
    <scope>NUCLEOTIDE SEQUENCE [LARGE SCALE GENOMIC DNA]</scope>
    <source>
        <strain evidence="3 4">A1-XYC3</strain>
    </source>
</reference>
<evidence type="ECO:0000313" key="4">
    <source>
        <dbReference type="Proteomes" id="UP001281656"/>
    </source>
</evidence>
<evidence type="ECO:0000256" key="1">
    <source>
        <dbReference type="SAM" id="MobiDB-lite"/>
    </source>
</evidence>
<evidence type="ECO:0000256" key="2">
    <source>
        <dbReference type="SAM" id="SignalP"/>
    </source>
</evidence>
<proteinExistence type="predicted"/>
<dbReference type="InterPro" id="IPR052913">
    <property type="entry name" value="Glycopeptide_resist_protein"/>
</dbReference>
<dbReference type="RefSeq" id="WP_318797005.1">
    <property type="nucleotide sequence ID" value="NZ_JARUJP010000004.1"/>
</dbReference>
<sequence length="240" mass="26426">MRNNKFNTILLTLFFLVSLSGCKNNQSVTPQGQLENKNNTPIRESKQQAQTKTEPPSSQQPPAPKTEPKETPKEAPKPAPKKESPKKITEESRVLASFNTTILDSESNRVSNIRLAAQKINGYILKPGETFSFNEAVGKRNYENGYKKSRILVNGKGDEGVGGGICQLSSTLYNAAEKSGLEIIERHSHSGEVSYVPRGRDAAVSYGYKDLKFKNTNSYPVKLSVSVKNGKVYSSISKVK</sequence>
<feature type="compositionally biased region" description="Basic and acidic residues" evidence="1">
    <location>
        <begin position="66"/>
        <end position="91"/>
    </location>
</feature>